<dbReference type="InterPro" id="IPR034257">
    <property type="entry name" value="Acinus_RRM"/>
</dbReference>
<feature type="domain" description="SAP" evidence="4">
    <location>
        <begin position="6"/>
        <end position="40"/>
    </location>
</feature>
<dbReference type="Pfam" id="PF02037">
    <property type="entry name" value="SAP"/>
    <property type="match status" value="1"/>
</dbReference>
<evidence type="ECO:0000259" key="4">
    <source>
        <dbReference type="PROSITE" id="PS50800"/>
    </source>
</evidence>
<dbReference type="OrthoDB" id="5348404at2759"/>
<dbReference type="SUPFAM" id="SSF68906">
    <property type="entry name" value="SAP domain"/>
    <property type="match status" value="1"/>
</dbReference>
<feature type="region of interest" description="Disordered" evidence="2">
    <location>
        <begin position="208"/>
        <end position="227"/>
    </location>
</feature>
<dbReference type="InterPro" id="IPR036361">
    <property type="entry name" value="SAP_dom_sf"/>
</dbReference>
<organism evidence="5 6">
    <name type="scientific">Mucor plumbeus</name>
    <dbReference type="NCBI Taxonomy" id="97098"/>
    <lineage>
        <taxon>Eukaryota</taxon>
        <taxon>Fungi</taxon>
        <taxon>Fungi incertae sedis</taxon>
        <taxon>Mucoromycota</taxon>
        <taxon>Mucoromycotina</taxon>
        <taxon>Mucoromycetes</taxon>
        <taxon>Mucorales</taxon>
        <taxon>Mucorineae</taxon>
        <taxon>Mucoraceae</taxon>
        <taxon>Mucor</taxon>
    </lineage>
</organism>
<comment type="caution">
    <text evidence="5">The sequence shown here is derived from an EMBL/GenBank/DDBJ whole genome shotgun (WGS) entry which is preliminary data.</text>
</comment>
<sequence length="433" mass="49540">MSDLKPSSLKVVELRAELSKRSLPTKGKKDELVTRLTEALEAEENNSSNSEQVIEEPVEKEQESVEQEQIAEEQPTDVSQSSDKGEGGKVTEQPAEQLIEKPQEQLVEKPQEQLIEKPQEQLIEKPQEQLIEKPQEQLIEKPQEQLIEKPQEQLIEKPQEQLIEKHQEQLTVKLDEQLVEKKAETMENDGDSRLKRKRLENNIDEEEKRLKTDNKKEETAEETAEEASKKTSALYIKGFVRPLIIKHVQELFAKYGTVKRFWMDSIKTHCYVTYETKLQAKEAFSNVNGIKFPADTGRLLTVGELTSEQADKLIEYEQNAAEKRIKVDWESMINKIKSGEKLTSSASSNDDSRRFRSIGIGQITKQLAQAAEPNINSSSSSITATPKSLPPVQHKQKEISLDDLFKKTKSLPQLYYLPNTDQEAKIKLEKLQH</sequence>
<feature type="region of interest" description="Disordered" evidence="2">
    <location>
        <begin position="39"/>
        <end position="121"/>
    </location>
</feature>
<reference evidence="5" key="1">
    <citation type="submission" date="2020-12" db="EMBL/GenBank/DDBJ databases">
        <title>Metabolic potential, ecology and presence of endohyphal bacteria is reflected in genomic diversity of Mucoromycotina.</title>
        <authorList>
            <person name="Muszewska A."/>
            <person name="Okrasinska A."/>
            <person name="Steczkiewicz K."/>
            <person name="Drgas O."/>
            <person name="Orlowska M."/>
            <person name="Perlinska-Lenart U."/>
            <person name="Aleksandrzak-Piekarczyk T."/>
            <person name="Szatraj K."/>
            <person name="Zielenkiewicz U."/>
            <person name="Pilsyk S."/>
            <person name="Malc E."/>
            <person name="Mieczkowski P."/>
            <person name="Kruszewska J.S."/>
            <person name="Biernat P."/>
            <person name="Pawlowska J."/>
        </authorList>
    </citation>
    <scope>NUCLEOTIDE SEQUENCE</scope>
    <source>
        <strain evidence="5">CBS 226.32</strain>
    </source>
</reference>
<feature type="compositionally biased region" description="Acidic residues" evidence="2">
    <location>
        <begin position="64"/>
        <end position="75"/>
    </location>
</feature>
<dbReference type="Pfam" id="PF16294">
    <property type="entry name" value="RSB_motif"/>
    <property type="match status" value="1"/>
</dbReference>
<protein>
    <recommendedName>
        <fullName evidence="7">SAP domain-containing protein</fullName>
    </recommendedName>
</protein>
<feature type="compositionally biased region" description="Low complexity" evidence="2">
    <location>
        <begin position="39"/>
        <end position="52"/>
    </location>
</feature>
<feature type="compositionally biased region" description="Basic and acidic residues" evidence="2">
    <location>
        <begin position="208"/>
        <end position="218"/>
    </location>
</feature>
<dbReference type="InterPro" id="IPR035979">
    <property type="entry name" value="RBD_domain_sf"/>
</dbReference>
<dbReference type="PROSITE" id="PS50102">
    <property type="entry name" value="RRM"/>
    <property type="match status" value="1"/>
</dbReference>
<dbReference type="InterPro" id="IPR003034">
    <property type="entry name" value="SAP_dom"/>
</dbReference>
<dbReference type="Gene3D" id="3.30.70.330">
    <property type="match status" value="1"/>
</dbReference>
<evidence type="ECO:0008006" key="7">
    <source>
        <dbReference type="Google" id="ProtNLM"/>
    </source>
</evidence>
<evidence type="ECO:0000256" key="1">
    <source>
        <dbReference type="PROSITE-ProRule" id="PRU00176"/>
    </source>
</evidence>
<proteinExistence type="predicted"/>
<name>A0A8H7VDU3_9FUNG</name>
<dbReference type="CDD" id="cd12432">
    <property type="entry name" value="RRM_ACINU"/>
    <property type="match status" value="1"/>
</dbReference>
<dbReference type="SMART" id="SM00513">
    <property type="entry name" value="SAP"/>
    <property type="match status" value="1"/>
</dbReference>
<evidence type="ECO:0000259" key="3">
    <source>
        <dbReference type="PROSITE" id="PS50102"/>
    </source>
</evidence>
<dbReference type="EMBL" id="JAEPRC010000012">
    <property type="protein sequence ID" value="KAG2215182.1"/>
    <property type="molecule type" value="Genomic_DNA"/>
</dbReference>
<dbReference type="AlphaFoldDB" id="A0A8H7VDU3"/>
<dbReference type="GO" id="GO:0003723">
    <property type="term" value="F:RNA binding"/>
    <property type="evidence" value="ECO:0007669"/>
    <property type="project" value="UniProtKB-UniRule"/>
</dbReference>
<dbReference type="Gene3D" id="1.10.720.30">
    <property type="entry name" value="SAP domain"/>
    <property type="match status" value="1"/>
</dbReference>
<dbReference type="InterPro" id="IPR032552">
    <property type="entry name" value="RSB_motif"/>
</dbReference>
<evidence type="ECO:0000313" key="5">
    <source>
        <dbReference type="EMBL" id="KAG2215182.1"/>
    </source>
</evidence>
<evidence type="ECO:0000256" key="2">
    <source>
        <dbReference type="SAM" id="MobiDB-lite"/>
    </source>
</evidence>
<feature type="compositionally biased region" description="Basic and acidic residues" evidence="2">
    <location>
        <begin position="98"/>
        <end position="121"/>
    </location>
</feature>
<dbReference type="InterPro" id="IPR012677">
    <property type="entry name" value="Nucleotide-bd_a/b_plait_sf"/>
</dbReference>
<dbReference type="PROSITE" id="PS50800">
    <property type="entry name" value="SAP"/>
    <property type="match status" value="1"/>
</dbReference>
<feature type="domain" description="RRM" evidence="3">
    <location>
        <begin position="232"/>
        <end position="307"/>
    </location>
</feature>
<accession>A0A8H7VDU3</accession>
<feature type="region of interest" description="Disordered" evidence="2">
    <location>
        <begin position="372"/>
        <end position="394"/>
    </location>
</feature>
<dbReference type="PANTHER" id="PTHR47031:SF3">
    <property type="entry name" value="SAP DOMAIN-CONTAINING PROTEIN"/>
    <property type="match status" value="1"/>
</dbReference>
<keyword evidence="1" id="KW-0694">RNA-binding</keyword>
<gene>
    <name evidence="5" type="ORF">INT46_001458</name>
</gene>
<dbReference type="SUPFAM" id="SSF54928">
    <property type="entry name" value="RNA-binding domain, RBD"/>
    <property type="match status" value="1"/>
</dbReference>
<dbReference type="PANTHER" id="PTHR47031">
    <property type="entry name" value="SAP DNA-BINDING DOMAIN-CONTAINING PROTEIN"/>
    <property type="match status" value="1"/>
</dbReference>
<evidence type="ECO:0000313" key="6">
    <source>
        <dbReference type="Proteomes" id="UP000650833"/>
    </source>
</evidence>
<dbReference type="Proteomes" id="UP000650833">
    <property type="component" value="Unassembled WGS sequence"/>
</dbReference>
<keyword evidence="6" id="KW-1185">Reference proteome</keyword>
<dbReference type="Pfam" id="PF00076">
    <property type="entry name" value="RRM_1"/>
    <property type="match status" value="1"/>
</dbReference>
<dbReference type="InterPro" id="IPR000504">
    <property type="entry name" value="RRM_dom"/>
</dbReference>